<accession>A0AAD3TJB8</accession>
<reference evidence="2" key="1">
    <citation type="submission" date="2023-05" db="EMBL/GenBank/DDBJ databases">
        <title>Nepenthes gracilis genome sequencing.</title>
        <authorList>
            <person name="Fukushima K."/>
        </authorList>
    </citation>
    <scope>NUCLEOTIDE SEQUENCE</scope>
    <source>
        <strain evidence="2">SING2019-196</strain>
    </source>
</reference>
<proteinExistence type="predicted"/>
<evidence type="ECO:0000313" key="2">
    <source>
        <dbReference type="EMBL" id="GMH30169.1"/>
    </source>
</evidence>
<evidence type="ECO:0000313" key="3">
    <source>
        <dbReference type="Proteomes" id="UP001279734"/>
    </source>
</evidence>
<organism evidence="2 3">
    <name type="scientific">Nepenthes gracilis</name>
    <name type="common">Slender pitcher plant</name>
    <dbReference type="NCBI Taxonomy" id="150966"/>
    <lineage>
        <taxon>Eukaryota</taxon>
        <taxon>Viridiplantae</taxon>
        <taxon>Streptophyta</taxon>
        <taxon>Embryophyta</taxon>
        <taxon>Tracheophyta</taxon>
        <taxon>Spermatophyta</taxon>
        <taxon>Magnoliopsida</taxon>
        <taxon>eudicotyledons</taxon>
        <taxon>Gunneridae</taxon>
        <taxon>Pentapetalae</taxon>
        <taxon>Caryophyllales</taxon>
        <taxon>Nepenthaceae</taxon>
        <taxon>Nepenthes</taxon>
    </lineage>
</organism>
<keyword evidence="3" id="KW-1185">Reference proteome</keyword>
<name>A0AAD3TJB8_NEPGR</name>
<feature type="compositionally biased region" description="Basic and acidic residues" evidence="1">
    <location>
        <begin position="74"/>
        <end position="86"/>
    </location>
</feature>
<dbReference type="Proteomes" id="UP001279734">
    <property type="component" value="Unassembled WGS sequence"/>
</dbReference>
<evidence type="ECO:0000256" key="1">
    <source>
        <dbReference type="SAM" id="MobiDB-lite"/>
    </source>
</evidence>
<dbReference type="EMBL" id="BSYO01000037">
    <property type="protein sequence ID" value="GMH30169.1"/>
    <property type="molecule type" value="Genomic_DNA"/>
</dbReference>
<protein>
    <submittedName>
        <fullName evidence="2">Uncharacterized protein</fullName>
    </submittedName>
</protein>
<feature type="region of interest" description="Disordered" evidence="1">
    <location>
        <begin position="74"/>
        <end position="149"/>
    </location>
</feature>
<sequence length="178" mass="19626">MRQTTNCHLQRRHNSSLEVSISVQKLGTKPIDDKTEKVTFGTVSIDEERMKKVETLKTRKHDVDTLKHIEKKLAAKGVHRMERHPADGLGGIGKPPPKSGHGGKYTWEGPSGVPESEMSASAAIDENDPNYVAEEEDEKERERGGPDDEIVIGAVEVAKAVENREGVARVEVDPRLAD</sequence>
<dbReference type="AlphaFoldDB" id="A0AAD3TJB8"/>
<feature type="compositionally biased region" description="Acidic residues" evidence="1">
    <location>
        <begin position="125"/>
        <end position="139"/>
    </location>
</feature>
<comment type="caution">
    <text evidence="2">The sequence shown here is derived from an EMBL/GenBank/DDBJ whole genome shotgun (WGS) entry which is preliminary data.</text>
</comment>
<gene>
    <name evidence="2" type="ORF">Nepgr_032012</name>
</gene>